<gene>
    <name evidence="1" type="ORF">ACJDU8_06540</name>
</gene>
<comment type="caution">
    <text evidence="1">The sequence shown here is derived from an EMBL/GenBank/DDBJ whole genome shotgun (WGS) entry which is preliminary data.</text>
</comment>
<sequence>MPLIFFYHINNVVFLKHDKRLTIAFDLDTPDEIIVKEDGRSYNIQ</sequence>
<dbReference type="EMBL" id="JBJHZX010000007">
    <property type="protein sequence ID" value="MFL0195224.1"/>
    <property type="molecule type" value="Genomic_DNA"/>
</dbReference>
<proteinExistence type="predicted"/>
<dbReference type="Proteomes" id="UP001623660">
    <property type="component" value="Unassembled WGS sequence"/>
</dbReference>
<evidence type="ECO:0000313" key="2">
    <source>
        <dbReference type="Proteomes" id="UP001623660"/>
    </source>
</evidence>
<keyword evidence="2" id="KW-1185">Reference proteome</keyword>
<reference evidence="1 2" key="1">
    <citation type="submission" date="2024-11" db="EMBL/GenBank/DDBJ databases">
        <authorList>
            <person name="Heng Y.C."/>
            <person name="Lim A.C.H."/>
            <person name="Lee J.K.Y."/>
            <person name="Kittelmann S."/>
        </authorList>
    </citation>
    <scope>NUCLEOTIDE SEQUENCE [LARGE SCALE GENOMIC DNA]</scope>
    <source>
        <strain evidence="1 2">WILCCON 0269</strain>
    </source>
</reference>
<accession>A0ABW8SH70</accession>
<evidence type="ECO:0000313" key="1">
    <source>
        <dbReference type="EMBL" id="MFL0195224.1"/>
    </source>
</evidence>
<dbReference type="RefSeq" id="WP_406791347.1">
    <property type="nucleotide sequence ID" value="NZ_JBJHZX010000007.1"/>
</dbReference>
<organism evidence="1 2">
    <name type="scientific">Candidatus Clostridium eludens</name>
    <dbReference type="NCBI Taxonomy" id="3381663"/>
    <lineage>
        <taxon>Bacteria</taxon>
        <taxon>Bacillati</taxon>
        <taxon>Bacillota</taxon>
        <taxon>Clostridia</taxon>
        <taxon>Eubacteriales</taxon>
        <taxon>Clostridiaceae</taxon>
        <taxon>Clostridium</taxon>
    </lineage>
</organism>
<protein>
    <submittedName>
        <fullName evidence="1">Uncharacterized protein</fullName>
    </submittedName>
</protein>
<name>A0ABW8SH70_9CLOT</name>